<feature type="compositionally biased region" description="Polar residues" evidence="8">
    <location>
        <begin position="359"/>
        <end position="369"/>
    </location>
</feature>
<keyword evidence="13" id="KW-1185">Reference proteome</keyword>
<evidence type="ECO:0000256" key="9">
    <source>
        <dbReference type="SAM" id="Phobius"/>
    </source>
</evidence>
<feature type="compositionally biased region" description="Low complexity" evidence="8">
    <location>
        <begin position="370"/>
        <end position="384"/>
    </location>
</feature>
<feature type="region of interest" description="Disordered" evidence="8">
    <location>
        <begin position="835"/>
        <end position="859"/>
    </location>
</feature>
<evidence type="ECO:0000256" key="1">
    <source>
        <dbReference type="ARBA" id="ARBA00004771"/>
    </source>
</evidence>
<dbReference type="UniPathway" id="UPA00282"/>
<reference evidence="12 13" key="1">
    <citation type="submission" date="2018-04" db="EMBL/GenBank/DDBJ databases">
        <title>The genome of golden apple snail Pomacea canaliculata provides insight into stress tolerance and invasive adaptation.</title>
        <authorList>
            <person name="Liu C."/>
            <person name="Liu B."/>
            <person name="Ren Y."/>
            <person name="Zhang Y."/>
            <person name="Wang H."/>
            <person name="Li S."/>
            <person name="Jiang F."/>
            <person name="Yin L."/>
            <person name="Zhang G."/>
            <person name="Qian W."/>
            <person name="Fan W."/>
        </authorList>
    </citation>
    <scope>NUCLEOTIDE SEQUENCE [LARGE SCALE GENOMIC DNA]</scope>
    <source>
        <strain evidence="12">SZHN2017</strain>
        <tissue evidence="12">Muscle</tissue>
    </source>
</reference>
<sequence length="1231" mass="134606">MEKPGNHGSGSERPARPSGTTSHPRSGGSNNSRSSTITNTSTTSRDGGGGYEKSVRNTTTTTATSRGSSHGDTRLHDGGAIVAALDSKHRAAPLVPERHLGGKVTNVFPAGAGSLQDAVLAATKLQGRPSQSASAEIRHSEPSSSAGRDRNRPTKGAIPRSQSEGPSVPRSQSEGPPGRRTPKTSQTFGDQTVPKVPRARTSSGSISGESKPVSKSSNNNIGTARGKHPKAPDNAQNSSSKTANTHMKKSRSTDVRAQNHTKDGGQVLNSTVKDFNTQGQKTPPKLQRKLSRGHTVHDISEYSPRQEASRTDPDKEKQTALQGNSQSQHYRTMDDVSVKASTQKPTPTKSVLLDISNRYPLSSTPKFPTSVSSPRLSSASSSARSLLKPQAGTLLPSQVAMPEGGQQSFFSFSSVPSLSSSSSDDVQSEVCVDLPDYAELPSIQDDHATERDHEHQDLQVKVDFPTAPYQPLRRIGSRRHSAPCRYALETSLVLLASLLLFVPMLVLVLVLVPISLFVKWLCSLCCCCGSLWGRCCVGCCHTHLSASERLWVRDGSKGGGVGRLAPVAQSVVVVQRGLSMERLRHLLDSRLLSLENRHGRRVYPRFTQRVVRFGCGYAWVTDEAFFINNHVVGMPGISRVWKTFSILINPVNLLQDHIAKMASEPLSLDQPLWEVQVLHNFREPRDTILLFRMHLALADGPSMIRILQHAVVDAQKLTQPKVGFGLEAANMSPLKAFFLGPVMLCRRYLLLKRDFNLLHGRHVHPCGEMAVAWSEPFSLSAAVRVKQVARCTLSELLISIVAGNIRTYMQVNGVRHPYDITCALPIDFRSDLSTTTTNTTTSNNSTSMGSNTSSSASTTSTEVGNHYSLAVVRLASNTEGAIPRLWETKLQLEEFKSSPEAAIVSGAQWFTCCVLPVAMFQRFWHNIYGRCTCLVSNLAGPECALKLDSREIKCMMYWVPPLERVANHHLLLNLETVSKLLAHRRIPGEQLNSRMESMHLLSSYTLDDLTAEQIQLQMALVQQELHDMKLQLEAGSSHRLTANDTQLCQRIEKLKERFRELLLHLRKRRAAESENAIILSEEDDVLDSDSEKQRPFRRRTLSISSRLSTVSVSSTMRPLSTASTSNHPSPNHPNPPSWPDAMNQDYDKLPGGSTSSGFTSSGIAGAGSGAGAGAGSSGPSSKKHSYTYRQRLQTMEEFELDETLIVTSPEPGDTTLTERMLESCVSLLDFL</sequence>
<evidence type="ECO:0000259" key="11">
    <source>
        <dbReference type="Pfam" id="PF06974"/>
    </source>
</evidence>
<evidence type="ECO:0000256" key="4">
    <source>
        <dbReference type="ARBA" id="ARBA00023315"/>
    </source>
</evidence>
<feature type="transmembrane region" description="Helical" evidence="9">
    <location>
        <begin position="492"/>
        <end position="518"/>
    </location>
</feature>
<feature type="compositionally biased region" description="Basic and acidic residues" evidence="8">
    <location>
        <begin position="307"/>
        <end position="318"/>
    </location>
</feature>
<keyword evidence="9" id="KW-1133">Transmembrane helix</keyword>
<keyword evidence="4" id="KW-0012">Acyltransferase</keyword>
<dbReference type="GO" id="GO:0004144">
    <property type="term" value="F:diacylglycerol O-acyltransferase activity"/>
    <property type="evidence" value="ECO:0007669"/>
    <property type="project" value="UniProtKB-EC"/>
</dbReference>
<feature type="compositionally biased region" description="Basic and acidic residues" evidence="8">
    <location>
        <begin position="136"/>
        <end position="152"/>
    </location>
</feature>
<feature type="domain" description="O-acyltransferase WSD1 C-terminal" evidence="11">
    <location>
        <begin position="864"/>
        <end position="966"/>
    </location>
</feature>
<feature type="region of interest" description="Disordered" evidence="8">
    <location>
        <begin position="1168"/>
        <end position="1187"/>
    </location>
</feature>
<comment type="catalytic activity">
    <reaction evidence="7">
        <text>an acyl-CoA + a 1,2-diacyl-sn-glycerol = a triacyl-sn-glycerol + CoA</text>
        <dbReference type="Rhea" id="RHEA:10868"/>
        <dbReference type="ChEBI" id="CHEBI:17815"/>
        <dbReference type="ChEBI" id="CHEBI:57287"/>
        <dbReference type="ChEBI" id="CHEBI:58342"/>
        <dbReference type="ChEBI" id="CHEBI:64615"/>
        <dbReference type="EC" id="2.3.1.20"/>
    </reaction>
</comment>
<evidence type="ECO:0000256" key="7">
    <source>
        <dbReference type="ARBA" id="ARBA00048109"/>
    </source>
</evidence>
<feature type="compositionally biased region" description="Low complexity" evidence="8">
    <location>
        <begin position="25"/>
        <end position="45"/>
    </location>
</feature>
<keyword evidence="9" id="KW-0472">Membrane</keyword>
<comment type="caution">
    <text evidence="12">The sequence shown here is derived from an EMBL/GenBank/DDBJ whole genome shotgun (WGS) entry which is preliminary data.</text>
</comment>
<evidence type="ECO:0000256" key="2">
    <source>
        <dbReference type="ARBA" id="ARBA00005189"/>
    </source>
</evidence>
<feature type="compositionally biased region" description="Polar residues" evidence="8">
    <location>
        <begin position="234"/>
        <end position="245"/>
    </location>
</feature>
<dbReference type="GO" id="GO:0005886">
    <property type="term" value="C:plasma membrane"/>
    <property type="evidence" value="ECO:0007669"/>
    <property type="project" value="TreeGrafter"/>
</dbReference>
<feature type="compositionally biased region" description="Polar residues" evidence="8">
    <location>
        <begin position="267"/>
        <end position="281"/>
    </location>
</feature>
<proteinExistence type="inferred from homology"/>
<dbReference type="InterPro" id="IPR045034">
    <property type="entry name" value="O-acyltransferase_WSD1-like"/>
</dbReference>
<evidence type="ECO:0000313" key="12">
    <source>
        <dbReference type="EMBL" id="PVD28920.1"/>
    </source>
</evidence>
<evidence type="ECO:0000256" key="8">
    <source>
        <dbReference type="SAM" id="MobiDB-lite"/>
    </source>
</evidence>
<gene>
    <name evidence="12" type="ORF">C0Q70_11515</name>
</gene>
<comment type="pathway">
    <text evidence="2">Lipid metabolism.</text>
</comment>
<name>A0A2T7P671_POMCA</name>
<dbReference type="Pfam" id="PF03007">
    <property type="entry name" value="WS_DGAT_cat"/>
    <property type="match status" value="1"/>
</dbReference>
<dbReference type="OrthoDB" id="619536at2759"/>
<dbReference type="AlphaFoldDB" id="A0A2T7P671"/>
<evidence type="ECO:0000256" key="5">
    <source>
        <dbReference type="ARBA" id="ARBA00024360"/>
    </source>
</evidence>
<keyword evidence="9" id="KW-0812">Transmembrane</keyword>
<feature type="compositionally biased region" description="Polar residues" evidence="8">
    <location>
        <begin position="200"/>
        <end position="222"/>
    </location>
</feature>
<dbReference type="GO" id="GO:0047196">
    <property type="term" value="F:long-chain-alcohol O-fatty-acyltransferase activity"/>
    <property type="evidence" value="ECO:0007669"/>
    <property type="project" value="UniProtKB-EC"/>
</dbReference>
<comment type="catalytic activity">
    <reaction evidence="6">
        <text>a long chain fatty alcohol + a fatty acyl-CoA = a long-chain alcohol wax ester + CoA</text>
        <dbReference type="Rhea" id="RHEA:38443"/>
        <dbReference type="ChEBI" id="CHEBI:17135"/>
        <dbReference type="ChEBI" id="CHEBI:57287"/>
        <dbReference type="ChEBI" id="CHEBI:77636"/>
        <dbReference type="ChEBI" id="CHEBI:235323"/>
        <dbReference type="EC" id="2.3.1.75"/>
    </reaction>
</comment>
<feature type="compositionally biased region" description="Polar residues" evidence="8">
    <location>
        <begin position="339"/>
        <end position="349"/>
    </location>
</feature>
<dbReference type="InterPro" id="IPR009721">
    <property type="entry name" value="O-acyltransferase_WSD1_C"/>
</dbReference>
<comment type="pathway">
    <text evidence="1">Glycerolipid metabolism; triacylglycerol biosynthesis.</text>
</comment>
<organism evidence="12 13">
    <name type="scientific">Pomacea canaliculata</name>
    <name type="common">Golden apple snail</name>
    <dbReference type="NCBI Taxonomy" id="400727"/>
    <lineage>
        <taxon>Eukaryota</taxon>
        <taxon>Metazoa</taxon>
        <taxon>Spiralia</taxon>
        <taxon>Lophotrochozoa</taxon>
        <taxon>Mollusca</taxon>
        <taxon>Gastropoda</taxon>
        <taxon>Caenogastropoda</taxon>
        <taxon>Architaenioglossa</taxon>
        <taxon>Ampullarioidea</taxon>
        <taxon>Ampullariidae</taxon>
        <taxon>Pomacea</taxon>
    </lineage>
</organism>
<feature type="region of interest" description="Disordered" evidence="8">
    <location>
        <begin position="1"/>
        <end position="81"/>
    </location>
</feature>
<dbReference type="Pfam" id="PF06974">
    <property type="entry name" value="WS_DGAT_C"/>
    <property type="match status" value="1"/>
</dbReference>
<feature type="region of interest" description="Disordered" evidence="8">
    <location>
        <begin position="122"/>
        <end position="384"/>
    </location>
</feature>
<accession>A0A2T7P671</accession>
<dbReference type="GO" id="GO:0019432">
    <property type="term" value="P:triglyceride biosynthetic process"/>
    <property type="evidence" value="ECO:0007669"/>
    <property type="project" value="UniProtKB-UniPathway"/>
</dbReference>
<evidence type="ECO:0000256" key="6">
    <source>
        <dbReference type="ARBA" id="ARBA00047604"/>
    </source>
</evidence>
<comment type="similarity">
    <text evidence="5">In the N-terminal section; belongs to the long-chain O-acyltransferase family.</text>
</comment>
<evidence type="ECO:0000259" key="10">
    <source>
        <dbReference type="Pfam" id="PF03007"/>
    </source>
</evidence>
<evidence type="ECO:0000313" key="13">
    <source>
        <dbReference type="Proteomes" id="UP000245119"/>
    </source>
</evidence>
<protein>
    <submittedName>
        <fullName evidence="12">Uncharacterized protein</fullName>
    </submittedName>
</protein>
<feature type="domain" description="O-acyltransferase WSD1-like N-terminal" evidence="10">
    <location>
        <begin position="649"/>
        <end position="712"/>
    </location>
</feature>
<feature type="compositionally biased region" description="Polar residues" evidence="8">
    <location>
        <begin position="319"/>
        <end position="330"/>
    </location>
</feature>
<dbReference type="InterPro" id="IPR004255">
    <property type="entry name" value="O-acyltransferase_WSD1_N"/>
</dbReference>
<dbReference type="PANTHER" id="PTHR31650">
    <property type="entry name" value="O-ACYLTRANSFERASE (WSD1-LIKE) FAMILY PROTEIN"/>
    <property type="match status" value="1"/>
</dbReference>
<feature type="compositionally biased region" description="Polar residues" evidence="8">
    <location>
        <begin position="160"/>
        <end position="174"/>
    </location>
</feature>
<evidence type="ECO:0000256" key="3">
    <source>
        <dbReference type="ARBA" id="ARBA00022679"/>
    </source>
</evidence>
<feature type="compositionally biased region" description="Low complexity" evidence="8">
    <location>
        <begin position="1151"/>
        <end position="1162"/>
    </location>
</feature>
<dbReference type="EMBL" id="PZQS01000006">
    <property type="protein sequence ID" value="PVD28920.1"/>
    <property type="molecule type" value="Genomic_DNA"/>
</dbReference>
<dbReference type="PANTHER" id="PTHR31650:SF1">
    <property type="entry name" value="WAX ESTER SYNTHASE_DIACYLGLYCEROL ACYLTRANSFERASE 4-RELATED"/>
    <property type="match status" value="1"/>
</dbReference>
<keyword evidence="3" id="KW-0808">Transferase</keyword>
<dbReference type="Proteomes" id="UP000245119">
    <property type="component" value="Linkage Group LG6"/>
</dbReference>
<feature type="region of interest" description="Disordered" evidence="8">
    <location>
        <begin position="1112"/>
        <end position="1162"/>
    </location>
</feature>
<dbReference type="STRING" id="400727.A0A2T7P671"/>